<dbReference type="NCBIfam" id="NF004384">
    <property type="entry name" value="PRK05748.1"/>
    <property type="match status" value="1"/>
</dbReference>
<dbReference type="GO" id="GO:0042802">
    <property type="term" value="F:identical protein binding"/>
    <property type="evidence" value="ECO:0007669"/>
    <property type="project" value="UniProtKB-ARBA"/>
</dbReference>
<dbReference type="PANTHER" id="PTHR30153:SF2">
    <property type="entry name" value="REPLICATIVE DNA HELICASE"/>
    <property type="match status" value="1"/>
</dbReference>
<dbReference type="GO" id="GO:0016887">
    <property type="term" value="F:ATP hydrolysis activity"/>
    <property type="evidence" value="ECO:0007669"/>
    <property type="project" value="RHEA"/>
</dbReference>
<dbReference type="GO" id="GO:0005829">
    <property type="term" value="C:cytosol"/>
    <property type="evidence" value="ECO:0007669"/>
    <property type="project" value="TreeGrafter"/>
</dbReference>
<dbReference type="STRING" id="596151.DesfrDRAFT_3896"/>
<organism evidence="16 17">
    <name type="scientific">Solidesulfovibrio fructosivorans JJ]</name>
    <dbReference type="NCBI Taxonomy" id="596151"/>
    <lineage>
        <taxon>Bacteria</taxon>
        <taxon>Pseudomonadati</taxon>
        <taxon>Thermodesulfobacteriota</taxon>
        <taxon>Desulfovibrionia</taxon>
        <taxon>Desulfovibrionales</taxon>
        <taxon>Desulfovibrionaceae</taxon>
        <taxon>Solidesulfovibrio</taxon>
    </lineage>
</organism>
<keyword evidence="3 13" id="KW-0235">DNA replication</keyword>
<dbReference type="RefSeq" id="WP_005996759.1">
    <property type="nucleotide sequence ID" value="NZ_AECZ01000047.1"/>
</dbReference>
<evidence type="ECO:0000256" key="7">
    <source>
        <dbReference type="ARBA" id="ARBA00022840"/>
    </source>
</evidence>
<feature type="region of interest" description="Disordered" evidence="14">
    <location>
        <begin position="1"/>
        <end position="25"/>
    </location>
</feature>
<reference evidence="16 17" key="1">
    <citation type="submission" date="2010-08" db="EMBL/GenBank/DDBJ databases">
        <title>The draft genome of Desulfovibrio fructosovorans JJ.</title>
        <authorList>
            <consortium name="US DOE Joint Genome Institute (JGI-PGF)"/>
            <person name="Lucas S."/>
            <person name="Copeland A."/>
            <person name="Lapidus A."/>
            <person name="Cheng J.-F."/>
            <person name="Bruce D."/>
            <person name="Goodwin L."/>
            <person name="Pitluck S."/>
            <person name="Land M.L."/>
            <person name="Hauser L."/>
            <person name="Chang Y.-J."/>
            <person name="Jeffries C."/>
            <person name="Wall J.D."/>
            <person name="Stahl D.A."/>
            <person name="Arkin A.P."/>
            <person name="Dehal P."/>
            <person name="Stolyar S.M."/>
            <person name="Hazen T.C."/>
            <person name="Woyke T.J."/>
        </authorList>
    </citation>
    <scope>NUCLEOTIDE SEQUENCE [LARGE SCALE GENOMIC DNA]</scope>
    <source>
        <strain evidence="16 17">JJ</strain>
    </source>
</reference>
<dbReference type="InterPro" id="IPR007694">
    <property type="entry name" value="DNA_helicase_DnaB-like_C"/>
</dbReference>
<gene>
    <name evidence="16" type="ORF">DesfrDRAFT_3896</name>
</gene>
<comment type="caution">
    <text evidence="16">The sequence shown here is derived from an EMBL/GenBank/DDBJ whole genome shotgun (WGS) entry which is preliminary data.</text>
</comment>
<keyword evidence="9" id="KW-0413">Isomerase</keyword>
<keyword evidence="5 13" id="KW-0378">Hydrolase</keyword>
<dbReference type="Pfam" id="PF03796">
    <property type="entry name" value="DnaB_C"/>
    <property type="match status" value="1"/>
</dbReference>
<keyword evidence="6 13" id="KW-0347">Helicase</keyword>
<dbReference type="GO" id="GO:0043139">
    <property type="term" value="F:5'-3' DNA helicase activity"/>
    <property type="evidence" value="ECO:0007669"/>
    <property type="project" value="UniProtKB-EC"/>
</dbReference>
<dbReference type="NCBIfam" id="TIGR00665">
    <property type="entry name" value="DnaB"/>
    <property type="match status" value="1"/>
</dbReference>
<dbReference type="FunFam" id="3.40.50.300:FF:000076">
    <property type="entry name" value="Replicative DNA helicase"/>
    <property type="match status" value="1"/>
</dbReference>
<keyword evidence="8 13" id="KW-0238">DNA-binding</keyword>
<dbReference type="Proteomes" id="UP000006250">
    <property type="component" value="Unassembled WGS sequence"/>
</dbReference>
<feature type="domain" description="SF4 helicase" evidence="15">
    <location>
        <begin position="209"/>
        <end position="477"/>
    </location>
</feature>
<dbReference type="PROSITE" id="PS51199">
    <property type="entry name" value="SF4_HELICASE"/>
    <property type="match status" value="1"/>
</dbReference>
<dbReference type="PANTHER" id="PTHR30153">
    <property type="entry name" value="REPLICATIVE DNA HELICASE DNAB"/>
    <property type="match status" value="1"/>
</dbReference>
<dbReference type="SUPFAM" id="SSF52540">
    <property type="entry name" value="P-loop containing nucleoside triphosphate hydrolases"/>
    <property type="match status" value="1"/>
</dbReference>
<evidence type="ECO:0000256" key="9">
    <source>
        <dbReference type="ARBA" id="ARBA00023235"/>
    </source>
</evidence>
<evidence type="ECO:0000256" key="10">
    <source>
        <dbReference type="ARBA" id="ARBA00044932"/>
    </source>
</evidence>
<dbReference type="InterPro" id="IPR007692">
    <property type="entry name" value="DNA_helicase_DnaB"/>
</dbReference>
<comment type="catalytic activity">
    <reaction evidence="11 13">
        <text>ATP + H2O = ADP + phosphate + H(+)</text>
        <dbReference type="Rhea" id="RHEA:13065"/>
        <dbReference type="ChEBI" id="CHEBI:15377"/>
        <dbReference type="ChEBI" id="CHEBI:15378"/>
        <dbReference type="ChEBI" id="CHEBI:30616"/>
        <dbReference type="ChEBI" id="CHEBI:43474"/>
        <dbReference type="ChEBI" id="CHEBI:456216"/>
        <dbReference type="EC" id="5.6.2.3"/>
    </reaction>
</comment>
<dbReference type="FunFam" id="1.10.860.10:FF:000001">
    <property type="entry name" value="Replicative DNA helicase"/>
    <property type="match status" value="1"/>
</dbReference>
<dbReference type="CDD" id="cd00984">
    <property type="entry name" value="DnaB_C"/>
    <property type="match status" value="1"/>
</dbReference>
<dbReference type="GO" id="GO:0006269">
    <property type="term" value="P:DNA replication, synthesis of primer"/>
    <property type="evidence" value="ECO:0007669"/>
    <property type="project" value="UniProtKB-UniRule"/>
</dbReference>
<dbReference type="InterPro" id="IPR016136">
    <property type="entry name" value="DNA_helicase_N/primase_C"/>
</dbReference>
<dbReference type="InterPro" id="IPR036185">
    <property type="entry name" value="DNA_heli_DnaB-like_N_sf"/>
</dbReference>
<keyword evidence="7 13" id="KW-0067">ATP-binding</keyword>
<evidence type="ECO:0000256" key="3">
    <source>
        <dbReference type="ARBA" id="ARBA00022705"/>
    </source>
</evidence>
<dbReference type="EC" id="5.6.2.3" evidence="12 13"/>
<protein>
    <recommendedName>
        <fullName evidence="12 13">Replicative DNA helicase</fullName>
        <ecNumber evidence="12 13">5.6.2.3</ecNumber>
    </recommendedName>
</protein>
<sequence>MDSPRKKPRSQKSSGLAGSGEPLTGQALERVSADVLKKIPPQNLEAEQAVLGGVLLKNSVLYNLVDLVGEDDFYSPAHRLIFQSILGLSAKNAPIDLVSLAEALRAAGKLEEVGGPTYLAELTASTVSAANALHHAGIVREKAVQRKLITTALDIITRCYDGGQETETLLDESEQAIFSIADARSTRGLHSSKDLVTRVFEQIEKRMENKELVTGVPTGYYQFDEYTAGLQPSDLIIVAGRPSMGKTAFAMNMAMRAAVMHNVPTAIFSLEMSMEQIMQRMLCCWGKVDLAKLRRGRLDDEDWSRLYDAANNLSPSPIFIDDTAAITTMDLRARCRRLKAEHGLGLVVVDYLQLMRSARHIDSREQEISDISRNLKALAKELHVPVIALSQLNRKVEERADKRPMMSDLRESGAIEQDADVIIFLYRGAAYKKKEELTPEDNVAEVIIGKQRNGPTGMVRLTFLKESTAFENLSDIPPPSEMGM</sequence>
<dbReference type="OrthoDB" id="9773982at2"/>
<evidence type="ECO:0000256" key="13">
    <source>
        <dbReference type="RuleBase" id="RU362085"/>
    </source>
</evidence>
<dbReference type="eggNOG" id="COG0305">
    <property type="taxonomic scope" value="Bacteria"/>
</dbReference>
<evidence type="ECO:0000313" key="17">
    <source>
        <dbReference type="Proteomes" id="UP000006250"/>
    </source>
</evidence>
<evidence type="ECO:0000256" key="4">
    <source>
        <dbReference type="ARBA" id="ARBA00022741"/>
    </source>
</evidence>
<evidence type="ECO:0000256" key="8">
    <source>
        <dbReference type="ARBA" id="ARBA00023125"/>
    </source>
</evidence>
<evidence type="ECO:0000256" key="6">
    <source>
        <dbReference type="ARBA" id="ARBA00022806"/>
    </source>
</evidence>
<dbReference type="GO" id="GO:0003677">
    <property type="term" value="F:DNA binding"/>
    <property type="evidence" value="ECO:0007669"/>
    <property type="project" value="UniProtKB-UniRule"/>
</dbReference>
<evidence type="ECO:0000313" key="16">
    <source>
        <dbReference type="EMBL" id="EFL49354.1"/>
    </source>
</evidence>
<comment type="similarity">
    <text evidence="1 13">Belongs to the helicase family. DnaB subfamily.</text>
</comment>
<dbReference type="GO" id="GO:1990077">
    <property type="term" value="C:primosome complex"/>
    <property type="evidence" value="ECO:0007669"/>
    <property type="project" value="UniProtKB-UniRule"/>
</dbReference>
<proteinExistence type="inferred from homology"/>
<comment type="function">
    <text evidence="10 13">The main replicative DNA helicase, it participates in initiation and elongation during chromosome replication. Travels ahead of the DNA replisome, separating dsDNA into templates for DNA synthesis. A processive ATP-dependent 5'-3' DNA helicase it has DNA-dependent ATPase activity.</text>
</comment>
<dbReference type="AlphaFoldDB" id="E1K1Z6"/>
<keyword evidence="17" id="KW-1185">Reference proteome</keyword>
<dbReference type="Gene3D" id="3.40.50.300">
    <property type="entry name" value="P-loop containing nucleotide triphosphate hydrolases"/>
    <property type="match status" value="1"/>
</dbReference>
<keyword evidence="4 13" id="KW-0547">Nucleotide-binding</keyword>
<dbReference type="InterPro" id="IPR027417">
    <property type="entry name" value="P-loop_NTPase"/>
</dbReference>
<feature type="compositionally biased region" description="Basic residues" evidence="14">
    <location>
        <begin position="1"/>
        <end position="10"/>
    </location>
</feature>
<evidence type="ECO:0000256" key="12">
    <source>
        <dbReference type="NCBIfam" id="TIGR00665"/>
    </source>
</evidence>
<evidence type="ECO:0000256" key="1">
    <source>
        <dbReference type="ARBA" id="ARBA00008428"/>
    </source>
</evidence>
<dbReference type="Gene3D" id="1.10.860.10">
    <property type="entry name" value="DNAb Helicase, Chain A"/>
    <property type="match status" value="1"/>
</dbReference>
<dbReference type="Pfam" id="PF00772">
    <property type="entry name" value="DnaB"/>
    <property type="match status" value="1"/>
</dbReference>
<evidence type="ECO:0000259" key="15">
    <source>
        <dbReference type="PROSITE" id="PS51199"/>
    </source>
</evidence>
<evidence type="ECO:0000256" key="14">
    <source>
        <dbReference type="SAM" id="MobiDB-lite"/>
    </source>
</evidence>
<name>E1K1Z6_SOLFR</name>
<dbReference type="GO" id="GO:0005524">
    <property type="term" value="F:ATP binding"/>
    <property type="evidence" value="ECO:0007669"/>
    <property type="project" value="UniProtKB-UniRule"/>
</dbReference>
<evidence type="ECO:0000256" key="2">
    <source>
        <dbReference type="ARBA" id="ARBA00022515"/>
    </source>
</evidence>
<dbReference type="InterPro" id="IPR007693">
    <property type="entry name" value="DNA_helicase_DnaB-like_N"/>
</dbReference>
<evidence type="ECO:0000256" key="5">
    <source>
        <dbReference type="ARBA" id="ARBA00022801"/>
    </source>
</evidence>
<dbReference type="SUPFAM" id="SSF48024">
    <property type="entry name" value="N-terminal domain of DnaB helicase"/>
    <property type="match status" value="1"/>
</dbReference>
<dbReference type="EMBL" id="AECZ01000047">
    <property type="protein sequence ID" value="EFL49354.1"/>
    <property type="molecule type" value="Genomic_DNA"/>
</dbReference>
<keyword evidence="2 13" id="KW-0639">Primosome</keyword>
<accession>E1K1Z6</accession>
<evidence type="ECO:0000256" key="11">
    <source>
        <dbReference type="ARBA" id="ARBA00048954"/>
    </source>
</evidence>